<keyword evidence="5" id="KW-1185">Reference proteome</keyword>
<dbReference type="Pfam" id="PF13871">
    <property type="entry name" value="Helicase_C_4"/>
    <property type="match status" value="1"/>
</dbReference>
<dbReference type="EMBL" id="SBKP01000005">
    <property type="protein sequence ID" value="RXR29257.1"/>
    <property type="molecule type" value="Genomic_DNA"/>
</dbReference>
<dbReference type="InterPro" id="IPR029063">
    <property type="entry name" value="SAM-dependent_MTases_sf"/>
</dbReference>
<dbReference type="Gene3D" id="3.40.50.150">
    <property type="entry name" value="Vaccinia Virus protein VP39"/>
    <property type="match status" value="1"/>
</dbReference>
<dbReference type="OrthoDB" id="270332at2"/>
<evidence type="ECO:0000313" key="5">
    <source>
        <dbReference type="Proteomes" id="UP000290958"/>
    </source>
</evidence>
<comment type="caution">
    <text evidence="4">The sequence shown here is derived from an EMBL/GenBank/DDBJ whole genome shotgun (WGS) entry which is preliminary data.</text>
</comment>
<gene>
    <name evidence="4" type="ORF">EQG66_07135</name>
</gene>
<evidence type="ECO:0000259" key="2">
    <source>
        <dbReference type="Pfam" id="PF13871"/>
    </source>
</evidence>
<sequence>MSNTSLAFAFDPPSPPLVVTAAKAMALQLAAGSALSRSDINRIMTDHFGGTDALGAWSVRDAYAALELAQVQHLQASDQVQPTSPIDEAEQFFSGLDARIPTQTNRSDEQIEWQQFATPPRLAWLAARACALEVDELALEPSAGTGMLAVWAAKAGARLALNEISPLRRDCLTAVFPASRVTGYDAELIDELLDPAIVPSVVLMNPPYSHGIERGHDGRTGARHLRSAWNRLAPGGRLVAIMPEWFDCVRFLAGAKGPVSLRLNAAVERAFVRQGTGITTRLLVFDKAEGSNEPVAIRTNDFPQLVDLVDALPARASLKAVPEQSSLPARAPFRLVAVPRRPLPIPARITPPASAIGSLTYQSLATTAPLEAQVGHYLPYRPSRIVIDGAAEHPTPLVESVAMGSISAPKPDAVPQLPDGLIAKGLLSAAQAETLIYAASAHARDLPGRFEPEDKGCSLKASAEGKVYRQGYFLGDGTGAGKGRQVASVILDRWMRGERRHIWISKNEALLEDARRDWAALGGLPIDIQPLASWKLGSPIAMRDGILFVTYPTLRSGRSDATRLNQILDWAGEDFDGVIVFDEAHAMANAAGGEGSRGKIKGSEQGIAGVRLQNLLPRARVLYASATGASDVNNLAYATRLGLWGPETAFADREAFVADIRDGGIAAMELVARDLKSLGLYTARALSFAGVEYEILEHCLNEDQIAVYDAYAEAWAIIHANLREALEVTRIVDTETGGTLNSGAKSAALSIFEGTKQRFFAQLLLSMKLPCLLPAIDTAIADGHAVVVQLVSTAEAMLDRRLAELSDEEREALEIDLSPREYVIDYLAKSFPVRLMAVFTDENGNPRSEPMSDEQGAPVLCRSALAARDRMIEQLCALPPIATALDAIIERFGVDQVAEVTGRTRRLIVGRDGRQKLQSRSPRANVAETQAFMDGAKRILVFSDAGGTGRSYHADLAAKNQARRVHFLLEPGWRADAAIQGLGRTNRTNQASAPLFRPVTTDVRGERRFISTIARRLDSLGALTRGQRQTGGQNLFDPADNLESIYAKEALHRWFGLLFTGKLEAVSLGRFQELTGLRIEGTDGSMVDDLPSIQRWLNRILALPIALQNAIFDEFMGLVEARIDAARQAGTLDLGLETIAVADFTVLSDTLLRTDPASGATTHLLELEIARALKPLTLKRLEELHGLTGQRQRPVRNARSGRVALLVPARSILADDGTRVTRFELLRPLKRTHITEDQLAESSWEAISVYAFREAWAAEVEEARTSHKRERLYLATGLLLPVWDKLPSDFVKVSRISAVDGRSLLGREVPVHCVPELCRALGLERELTLSSDEIVQTVLATGRSMEFAGREQLMVKRSLVNGSKRIELTGWSVARLDWYKAQGCFTEIIRYQTRLFVPIEGAVSVIARLASSA</sequence>
<dbReference type="InterPro" id="IPR039187">
    <property type="entry name" value="SNO_AAA"/>
</dbReference>
<comment type="similarity">
    <text evidence="1">Belongs to the SBNO family.</text>
</comment>
<organism evidence="4 5">
    <name type="scientific">Sphingobium fluviale</name>
    <dbReference type="NCBI Taxonomy" id="2506423"/>
    <lineage>
        <taxon>Bacteria</taxon>
        <taxon>Pseudomonadati</taxon>
        <taxon>Pseudomonadota</taxon>
        <taxon>Alphaproteobacteria</taxon>
        <taxon>Sphingomonadales</taxon>
        <taxon>Sphingomonadaceae</taxon>
        <taxon>Sphingobium</taxon>
    </lineage>
</organism>
<dbReference type="Proteomes" id="UP000290958">
    <property type="component" value="Unassembled WGS sequence"/>
</dbReference>
<dbReference type="Pfam" id="PF13872">
    <property type="entry name" value="AAA_34"/>
    <property type="match status" value="1"/>
</dbReference>
<dbReference type="InterPro" id="IPR026937">
    <property type="entry name" value="SBNO_Helicase_C_dom"/>
</dbReference>
<dbReference type="PANTHER" id="PTHR12706:SF30">
    <property type="entry name" value="PROTEIN STRAWBERRY NOTCH-RELATED"/>
    <property type="match status" value="1"/>
</dbReference>
<protein>
    <submittedName>
        <fullName evidence="4">Methylase</fullName>
    </submittedName>
</protein>
<dbReference type="SUPFAM" id="SSF52540">
    <property type="entry name" value="P-loop containing nucleoside triphosphate hydrolases"/>
    <property type="match status" value="1"/>
</dbReference>
<reference evidence="5" key="1">
    <citation type="submission" date="2019-01" db="EMBL/GenBank/DDBJ databases">
        <title>Cytophagaceae bacterium strain CAR-16.</title>
        <authorList>
            <person name="Chen W.-M."/>
        </authorList>
    </citation>
    <scope>NUCLEOTIDE SEQUENCE [LARGE SCALE GENOMIC DNA]</scope>
    <source>
        <strain evidence="5">CHR27</strain>
    </source>
</reference>
<dbReference type="InterPro" id="IPR027417">
    <property type="entry name" value="P-loop_NTPase"/>
</dbReference>
<feature type="domain" description="Strawberry notch helicase C" evidence="2">
    <location>
        <begin position="884"/>
        <end position="1138"/>
    </location>
</feature>
<dbReference type="GO" id="GO:0032259">
    <property type="term" value="P:methylation"/>
    <property type="evidence" value="ECO:0007669"/>
    <property type="project" value="UniProtKB-KW"/>
</dbReference>
<dbReference type="Gene3D" id="3.40.50.300">
    <property type="entry name" value="P-loop containing nucleotide triphosphate hydrolases"/>
    <property type="match status" value="1"/>
</dbReference>
<feature type="domain" description="Strawberry notch AAA" evidence="3">
    <location>
        <begin position="392"/>
        <end position="710"/>
    </location>
</feature>
<accession>A0A4Q1KI20</accession>
<evidence type="ECO:0000259" key="3">
    <source>
        <dbReference type="Pfam" id="PF13872"/>
    </source>
</evidence>
<dbReference type="RefSeq" id="WP_129403902.1">
    <property type="nucleotide sequence ID" value="NZ_SBKP01000005.1"/>
</dbReference>
<name>A0A4Q1KI20_9SPHN</name>
<evidence type="ECO:0000256" key="1">
    <source>
        <dbReference type="ARBA" id="ARBA00006992"/>
    </source>
</evidence>
<dbReference type="GO" id="GO:0008168">
    <property type="term" value="F:methyltransferase activity"/>
    <property type="evidence" value="ECO:0007669"/>
    <property type="project" value="UniProtKB-KW"/>
</dbReference>
<dbReference type="CDD" id="cd02440">
    <property type="entry name" value="AdoMet_MTases"/>
    <property type="match status" value="1"/>
</dbReference>
<dbReference type="InterPro" id="IPR026741">
    <property type="entry name" value="SNO"/>
</dbReference>
<dbReference type="GO" id="GO:0006355">
    <property type="term" value="P:regulation of DNA-templated transcription"/>
    <property type="evidence" value="ECO:0007669"/>
    <property type="project" value="InterPro"/>
</dbReference>
<evidence type="ECO:0000313" key="4">
    <source>
        <dbReference type="EMBL" id="RXR29257.1"/>
    </source>
</evidence>
<keyword evidence="4" id="KW-0808">Transferase</keyword>
<dbReference type="PANTHER" id="PTHR12706">
    <property type="entry name" value="STRAWBERRY NOTCH-RELATED"/>
    <property type="match status" value="1"/>
</dbReference>
<proteinExistence type="inferred from homology"/>
<dbReference type="SUPFAM" id="SSF53335">
    <property type="entry name" value="S-adenosyl-L-methionine-dependent methyltransferases"/>
    <property type="match status" value="1"/>
</dbReference>
<keyword evidence="4" id="KW-0489">Methyltransferase</keyword>